<dbReference type="InterPro" id="IPR011006">
    <property type="entry name" value="CheY-like_superfamily"/>
</dbReference>
<dbReference type="SUPFAM" id="SSF55785">
    <property type="entry name" value="PYP-like sensor domain (PAS domain)"/>
    <property type="match status" value="2"/>
</dbReference>
<comment type="catalytic activity">
    <reaction evidence="1">
        <text>ATP + protein L-histidine = ADP + protein N-phospho-L-histidine.</text>
        <dbReference type="EC" id="2.7.13.3"/>
    </reaction>
</comment>
<dbReference type="AlphaFoldDB" id="A0A7X6BHD4"/>
<evidence type="ECO:0000256" key="2">
    <source>
        <dbReference type="ARBA" id="ARBA00012438"/>
    </source>
</evidence>
<dbReference type="InterPro" id="IPR005467">
    <property type="entry name" value="His_kinase_dom"/>
</dbReference>
<organism evidence="9 10">
    <name type="scientific">Sphingomonas kaistensis</name>
    <dbReference type="NCBI Taxonomy" id="298708"/>
    <lineage>
        <taxon>Bacteria</taxon>
        <taxon>Pseudomonadati</taxon>
        <taxon>Pseudomonadota</taxon>
        <taxon>Alphaproteobacteria</taxon>
        <taxon>Sphingomonadales</taxon>
        <taxon>Sphingomonadaceae</taxon>
        <taxon>Sphingomonas</taxon>
    </lineage>
</organism>
<dbReference type="Gene3D" id="1.10.287.130">
    <property type="match status" value="1"/>
</dbReference>
<evidence type="ECO:0000313" key="9">
    <source>
        <dbReference type="EMBL" id="NJC06848.1"/>
    </source>
</evidence>
<dbReference type="InterPro" id="IPR036097">
    <property type="entry name" value="HisK_dim/P_sf"/>
</dbReference>
<feature type="domain" description="PAS" evidence="7">
    <location>
        <begin position="8"/>
        <end position="81"/>
    </location>
</feature>
<dbReference type="Proteomes" id="UP000558192">
    <property type="component" value="Unassembled WGS sequence"/>
</dbReference>
<feature type="modified residue" description="4-aspartylphosphate" evidence="4">
    <location>
        <position position="565"/>
    </location>
</feature>
<dbReference type="InterPro" id="IPR001610">
    <property type="entry name" value="PAC"/>
</dbReference>
<dbReference type="Gene3D" id="3.30.565.10">
    <property type="entry name" value="Histidine kinase-like ATPase, C-terminal domain"/>
    <property type="match status" value="1"/>
</dbReference>
<dbReference type="SMART" id="SM00086">
    <property type="entry name" value="PAC"/>
    <property type="match status" value="2"/>
</dbReference>
<feature type="domain" description="PAS" evidence="7">
    <location>
        <begin position="136"/>
        <end position="209"/>
    </location>
</feature>
<sequence length="640" mass="69977">MDLESTAEETRLRLLVNAVTDYAIYMLDREGRVSTWNPGAERFKGYSRDEILGQHFSNFYTDEDRAADLPSRALRIAAREGHFEAEGWRVRKDGSRFWAHVVVDPIRDDEGKLTGFAKVTRDVTRRREQEIALYESEQRFRLLVQGVRDCAIYMLDTEGRISNWNSGAELIKGYSHDEVVGQHFSRFYTEEDRAAGEPQHALRTALSEGKYEREAWRVKKDGSLFWAHVLIDPIFDDDGKHVGFAKVTRDVTERKRSQEQLEETQSALAQAQKLQALGELAGGVAHDFNNLMTVVVGSADFLRRRPDLPEAKRQQYVNAIHSTALRATKLTDQLLAFSRRRPLQLEVIDANEAIDGLADLLRRTLGSRIDLKVALDPGAGRIEVDAAQLDNAVLNAAVNARDAMPNGGTLTVATHREAYLEGDRVRITITDTGLGMPERVIARAFEPFFTTKGVGEGTGLGLSQIHGFAAQAGGHAEILSKEGEGTTISILLPSSIKELTAADLSDGSTQLPSGLRVLLVEDNPQVRSFATDLLLDLGCEVHPVGSAEEALGSLRSFGTHVVLSDIVMPGMSGIDLAKQIASEHPSVPVVLATGYSEQAAQGLGSIPVVLKPYSAAELSAALKGALGRASLHPNDTGPSL</sequence>
<dbReference type="PROSITE" id="PS50109">
    <property type="entry name" value="HIS_KIN"/>
    <property type="match status" value="1"/>
</dbReference>
<dbReference type="PRINTS" id="PR00344">
    <property type="entry name" value="BCTRLSENSOR"/>
</dbReference>
<evidence type="ECO:0000256" key="4">
    <source>
        <dbReference type="PROSITE-ProRule" id="PRU00169"/>
    </source>
</evidence>
<dbReference type="Gene3D" id="3.30.450.20">
    <property type="entry name" value="PAS domain"/>
    <property type="match status" value="2"/>
</dbReference>
<evidence type="ECO:0000259" key="6">
    <source>
        <dbReference type="PROSITE" id="PS50110"/>
    </source>
</evidence>
<comment type="caution">
    <text evidence="9">The sequence shown here is derived from an EMBL/GenBank/DDBJ whole genome shotgun (WGS) entry which is preliminary data.</text>
</comment>
<reference evidence="9 10" key="1">
    <citation type="submission" date="2020-03" db="EMBL/GenBank/DDBJ databases">
        <title>Genomic Encyclopedia of Type Strains, Phase IV (KMG-IV): sequencing the most valuable type-strain genomes for metagenomic binning, comparative biology and taxonomic classification.</title>
        <authorList>
            <person name="Goeker M."/>
        </authorList>
    </citation>
    <scope>NUCLEOTIDE SEQUENCE [LARGE SCALE GENOMIC DNA]</scope>
    <source>
        <strain evidence="9 10">DSM 16846</strain>
    </source>
</reference>
<dbReference type="Pfam" id="PF00072">
    <property type="entry name" value="Response_reg"/>
    <property type="match status" value="1"/>
</dbReference>
<feature type="domain" description="Histidine kinase" evidence="5">
    <location>
        <begin position="283"/>
        <end position="496"/>
    </location>
</feature>
<evidence type="ECO:0000313" key="10">
    <source>
        <dbReference type="Proteomes" id="UP000558192"/>
    </source>
</evidence>
<dbReference type="SMART" id="SM00388">
    <property type="entry name" value="HisKA"/>
    <property type="match status" value="1"/>
</dbReference>
<evidence type="ECO:0000259" key="7">
    <source>
        <dbReference type="PROSITE" id="PS50112"/>
    </source>
</evidence>
<protein>
    <recommendedName>
        <fullName evidence="2">histidine kinase</fullName>
        <ecNumber evidence="2">2.7.13.3</ecNumber>
    </recommendedName>
</protein>
<name>A0A7X6BHD4_9SPHN</name>
<accession>A0A7X6BHD4</accession>
<evidence type="ECO:0000256" key="1">
    <source>
        <dbReference type="ARBA" id="ARBA00000085"/>
    </source>
</evidence>
<dbReference type="CDD" id="cd00130">
    <property type="entry name" value="PAS"/>
    <property type="match status" value="2"/>
</dbReference>
<dbReference type="InterPro" id="IPR003661">
    <property type="entry name" value="HisK_dim/P_dom"/>
</dbReference>
<evidence type="ECO:0000259" key="5">
    <source>
        <dbReference type="PROSITE" id="PS50109"/>
    </source>
</evidence>
<dbReference type="PANTHER" id="PTHR43065:SF49">
    <property type="entry name" value="HISTIDINE KINASE"/>
    <property type="match status" value="1"/>
</dbReference>
<feature type="domain" description="Response regulatory" evidence="6">
    <location>
        <begin position="516"/>
        <end position="626"/>
    </location>
</feature>
<dbReference type="NCBIfam" id="TIGR00229">
    <property type="entry name" value="sensory_box"/>
    <property type="match status" value="2"/>
</dbReference>
<dbReference type="CDD" id="cd00082">
    <property type="entry name" value="HisKA"/>
    <property type="match status" value="1"/>
</dbReference>
<proteinExistence type="predicted"/>
<evidence type="ECO:0000256" key="3">
    <source>
        <dbReference type="ARBA" id="ARBA00022553"/>
    </source>
</evidence>
<evidence type="ECO:0000259" key="8">
    <source>
        <dbReference type="PROSITE" id="PS50113"/>
    </source>
</evidence>
<dbReference type="CDD" id="cd00156">
    <property type="entry name" value="REC"/>
    <property type="match status" value="1"/>
</dbReference>
<dbReference type="Pfam" id="PF02518">
    <property type="entry name" value="HATPase_c"/>
    <property type="match status" value="1"/>
</dbReference>
<dbReference type="PROSITE" id="PS50112">
    <property type="entry name" value="PAS"/>
    <property type="match status" value="2"/>
</dbReference>
<dbReference type="PROSITE" id="PS50110">
    <property type="entry name" value="RESPONSE_REGULATORY"/>
    <property type="match status" value="1"/>
</dbReference>
<dbReference type="InterPro" id="IPR000014">
    <property type="entry name" value="PAS"/>
</dbReference>
<dbReference type="InterPro" id="IPR000700">
    <property type="entry name" value="PAS-assoc_C"/>
</dbReference>
<dbReference type="SUPFAM" id="SSF47384">
    <property type="entry name" value="Homodimeric domain of signal transducing histidine kinase"/>
    <property type="match status" value="1"/>
</dbReference>
<dbReference type="Pfam" id="PF13426">
    <property type="entry name" value="PAS_9"/>
    <property type="match status" value="2"/>
</dbReference>
<dbReference type="RefSeq" id="WP_342448541.1">
    <property type="nucleotide sequence ID" value="NZ_JAATJC010000001.1"/>
</dbReference>
<feature type="domain" description="PAC" evidence="8">
    <location>
        <begin position="83"/>
        <end position="135"/>
    </location>
</feature>
<dbReference type="InterPro" id="IPR003594">
    <property type="entry name" value="HATPase_dom"/>
</dbReference>
<feature type="domain" description="PAC" evidence="8">
    <location>
        <begin position="211"/>
        <end position="263"/>
    </location>
</feature>
<dbReference type="GO" id="GO:0000155">
    <property type="term" value="F:phosphorelay sensor kinase activity"/>
    <property type="evidence" value="ECO:0007669"/>
    <property type="project" value="InterPro"/>
</dbReference>
<dbReference type="SUPFAM" id="SSF52172">
    <property type="entry name" value="CheY-like"/>
    <property type="match status" value="1"/>
</dbReference>
<dbReference type="EC" id="2.7.13.3" evidence="2"/>
<dbReference type="InterPro" id="IPR001789">
    <property type="entry name" value="Sig_transdc_resp-reg_receiver"/>
</dbReference>
<keyword evidence="10" id="KW-1185">Reference proteome</keyword>
<dbReference type="SMART" id="SM00091">
    <property type="entry name" value="PAS"/>
    <property type="match status" value="2"/>
</dbReference>
<dbReference type="PANTHER" id="PTHR43065">
    <property type="entry name" value="SENSOR HISTIDINE KINASE"/>
    <property type="match status" value="1"/>
</dbReference>
<dbReference type="SUPFAM" id="SSF55874">
    <property type="entry name" value="ATPase domain of HSP90 chaperone/DNA topoisomerase II/histidine kinase"/>
    <property type="match status" value="1"/>
</dbReference>
<dbReference type="InterPro" id="IPR036890">
    <property type="entry name" value="HATPase_C_sf"/>
</dbReference>
<dbReference type="InterPro" id="IPR035965">
    <property type="entry name" value="PAS-like_dom_sf"/>
</dbReference>
<dbReference type="SMART" id="SM00387">
    <property type="entry name" value="HATPase_c"/>
    <property type="match status" value="1"/>
</dbReference>
<dbReference type="InterPro" id="IPR004358">
    <property type="entry name" value="Sig_transdc_His_kin-like_C"/>
</dbReference>
<dbReference type="Gene3D" id="3.40.50.2300">
    <property type="match status" value="1"/>
</dbReference>
<dbReference type="SMART" id="SM00448">
    <property type="entry name" value="REC"/>
    <property type="match status" value="1"/>
</dbReference>
<keyword evidence="3 4" id="KW-0597">Phosphoprotein</keyword>
<dbReference type="PROSITE" id="PS50113">
    <property type="entry name" value="PAC"/>
    <property type="match status" value="2"/>
</dbReference>
<dbReference type="EMBL" id="JAATJC010000001">
    <property type="protein sequence ID" value="NJC06848.1"/>
    <property type="molecule type" value="Genomic_DNA"/>
</dbReference>
<dbReference type="Pfam" id="PF00512">
    <property type="entry name" value="HisKA"/>
    <property type="match status" value="1"/>
</dbReference>
<gene>
    <name evidence="9" type="ORF">GGQ97_002641</name>
</gene>